<proteinExistence type="predicted"/>
<accession>A0A7J8XVR3</accession>
<sequence length="41" mass="4461">MEIIQTGLAAMSSNDIGHLVILEEPLPEIMIFLEEDNCSSG</sequence>
<keyword evidence="2" id="KW-1185">Reference proteome</keyword>
<organism evidence="1 2">
    <name type="scientific">Gossypium aridum</name>
    <name type="common">American cotton</name>
    <name type="synonym">Erioxylum aridum</name>
    <dbReference type="NCBI Taxonomy" id="34290"/>
    <lineage>
        <taxon>Eukaryota</taxon>
        <taxon>Viridiplantae</taxon>
        <taxon>Streptophyta</taxon>
        <taxon>Embryophyta</taxon>
        <taxon>Tracheophyta</taxon>
        <taxon>Spermatophyta</taxon>
        <taxon>Magnoliopsida</taxon>
        <taxon>eudicotyledons</taxon>
        <taxon>Gunneridae</taxon>
        <taxon>Pentapetalae</taxon>
        <taxon>rosids</taxon>
        <taxon>malvids</taxon>
        <taxon>Malvales</taxon>
        <taxon>Malvaceae</taxon>
        <taxon>Malvoideae</taxon>
        <taxon>Gossypium</taxon>
    </lineage>
</organism>
<gene>
    <name evidence="1" type="ORF">Goari_009049</name>
</gene>
<comment type="caution">
    <text evidence="1">The sequence shown here is derived from an EMBL/GenBank/DDBJ whole genome shotgun (WGS) entry which is preliminary data.</text>
</comment>
<dbReference type="AlphaFoldDB" id="A0A7J8XVR3"/>
<name>A0A7J8XVR3_GOSAI</name>
<evidence type="ECO:0000313" key="2">
    <source>
        <dbReference type="Proteomes" id="UP000593577"/>
    </source>
</evidence>
<reference evidence="1 2" key="1">
    <citation type="journal article" date="2019" name="Genome Biol. Evol.">
        <title>Insights into the evolution of the New World diploid cottons (Gossypium, subgenus Houzingenia) based on genome sequencing.</title>
        <authorList>
            <person name="Grover C.E."/>
            <person name="Arick M.A. 2nd"/>
            <person name="Thrash A."/>
            <person name="Conover J.L."/>
            <person name="Sanders W.S."/>
            <person name="Peterson D.G."/>
            <person name="Frelichowski J.E."/>
            <person name="Scheffler J.A."/>
            <person name="Scheffler B.E."/>
            <person name="Wendel J.F."/>
        </authorList>
    </citation>
    <scope>NUCLEOTIDE SEQUENCE [LARGE SCALE GENOMIC DNA]</scope>
    <source>
        <strain evidence="1">185</strain>
        <tissue evidence="1">Leaf</tissue>
    </source>
</reference>
<dbReference type="EMBL" id="JABFAA010000009">
    <property type="protein sequence ID" value="MBA0691421.1"/>
    <property type="molecule type" value="Genomic_DNA"/>
</dbReference>
<feature type="non-terminal residue" evidence="1">
    <location>
        <position position="1"/>
    </location>
</feature>
<protein>
    <submittedName>
        <fullName evidence="1">Uncharacterized protein</fullName>
    </submittedName>
</protein>
<evidence type="ECO:0000313" key="1">
    <source>
        <dbReference type="EMBL" id="MBA0691421.1"/>
    </source>
</evidence>
<dbReference type="Proteomes" id="UP000593577">
    <property type="component" value="Unassembled WGS sequence"/>
</dbReference>